<name>A0A848KB57_9NOCA</name>
<sequence>MQLNQVLAAYVQNRPAPTRPPVWTPVAEEVSSPVRASYPPRGEIHSQSLGVSSLHFLSDPSDLIERMSEHRAEWVGVTEIGLVEALRARHRAVAVDQAAEVFALTELYRRRFDEDTARGLNGSVAGQWAAVEAAAALRVSEAVANACLDLGLALESLPRTRAAFAVGDIDFARAKVIADLLVNLDPELVAELEKRLAGVAGSCNPAKLRERGRRWITAADPDGEKERRQRRTEDRDVRIRGHQDGMSYLDGLLPAAGAQALAARLTELAKQVCAHDPRTFAQRRADGLVALADGSEHLSCECGRDDCTANTDATAGLARRALIQVGVSSETLLGLADHPGFLAGYGAIDADLARSLAVDGRWEWIMAAVEKAVADTETETDAAAVAEVTDDDPDDADDPADDAEALRYAWTAKVSGWVGARDGTCRFPGCVRPAVEADTDHVERYDHDDPRRGGRTVKENAAKLCRRHHRCKTAGENGLNGWRVRQCGGGRLVWTTPTGEQVVTEPEGAKFLWPQPPPVAPKPRPQPPHVYVPRPGDGIVCSSSSMLEQLRFGRSKAEQQLVFLLEARGVKPARRQPKSRIVDTTDDPDEPCPF</sequence>
<evidence type="ECO:0000256" key="1">
    <source>
        <dbReference type="SAM" id="MobiDB-lite"/>
    </source>
</evidence>
<evidence type="ECO:0000259" key="2">
    <source>
        <dbReference type="Pfam" id="PF02720"/>
    </source>
</evidence>
<dbReference type="InterPro" id="IPR003615">
    <property type="entry name" value="HNH_nuc"/>
</dbReference>
<accession>A0A848KB57</accession>
<reference evidence="3 4" key="2">
    <citation type="submission" date="2020-06" db="EMBL/GenBank/DDBJ databases">
        <title>Antribacter stalactiti gen. nov., sp. nov., a new member of the family Nacardiaceae isolated from a cave.</title>
        <authorList>
            <person name="Kim I.S."/>
        </authorList>
    </citation>
    <scope>NUCLEOTIDE SEQUENCE [LARGE SCALE GENOMIC DNA]</scope>
    <source>
        <strain evidence="3 4">YC2-7</strain>
    </source>
</reference>
<evidence type="ECO:0000313" key="3">
    <source>
        <dbReference type="EMBL" id="NMN96103.1"/>
    </source>
</evidence>
<dbReference type="EMBL" id="VCQU01000004">
    <property type="protein sequence ID" value="NMN96103.1"/>
    <property type="molecule type" value="Genomic_DNA"/>
</dbReference>
<feature type="region of interest" description="Disordered" evidence="1">
    <location>
        <begin position="572"/>
        <end position="594"/>
    </location>
</feature>
<feature type="compositionally biased region" description="Acidic residues" evidence="1">
    <location>
        <begin position="388"/>
        <end position="400"/>
    </location>
</feature>
<evidence type="ECO:0000313" key="4">
    <source>
        <dbReference type="Proteomes" id="UP000535543"/>
    </source>
</evidence>
<proteinExistence type="predicted"/>
<feature type="region of interest" description="Disordered" evidence="1">
    <location>
        <begin position="378"/>
        <end position="400"/>
    </location>
</feature>
<dbReference type="CDD" id="cd00085">
    <property type="entry name" value="HNHc"/>
    <property type="match status" value="1"/>
</dbReference>
<feature type="region of interest" description="Disordered" evidence="1">
    <location>
        <begin position="215"/>
        <end position="235"/>
    </location>
</feature>
<dbReference type="Pfam" id="PF02720">
    <property type="entry name" value="DUF222"/>
    <property type="match status" value="1"/>
</dbReference>
<dbReference type="Proteomes" id="UP000535543">
    <property type="component" value="Unassembled WGS sequence"/>
</dbReference>
<keyword evidence="4" id="KW-1185">Reference proteome</keyword>
<feature type="compositionally biased region" description="Basic and acidic residues" evidence="1">
    <location>
        <begin position="222"/>
        <end position="235"/>
    </location>
</feature>
<gene>
    <name evidence="3" type="ORF">FGL95_13780</name>
</gene>
<comment type="caution">
    <text evidence="3">The sequence shown here is derived from an EMBL/GenBank/DDBJ whole genome shotgun (WGS) entry which is preliminary data.</text>
</comment>
<dbReference type="InterPro" id="IPR003870">
    <property type="entry name" value="DUF222"/>
</dbReference>
<feature type="domain" description="DUF222" evidence="2">
    <location>
        <begin position="90"/>
        <end position="363"/>
    </location>
</feature>
<reference evidence="3 4" key="1">
    <citation type="submission" date="2019-05" db="EMBL/GenBank/DDBJ databases">
        <authorList>
            <person name="Lee S.D."/>
        </authorList>
    </citation>
    <scope>NUCLEOTIDE SEQUENCE [LARGE SCALE GENOMIC DNA]</scope>
    <source>
        <strain evidence="3 4">YC2-7</strain>
    </source>
</reference>
<organism evidence="3 4">
    <name type="scientific">Antrihabitans stalactiti</name>
    <dbReference type="NCBI Taxonomy" id="2584121"/>
    <lineage>
        <taxon>Bacteria</taxon>
        <taxon>Bacillati</taxon>
        <taxon>Actinomycetota</taxon>
        <taxon>Actinomycetes</taxon>
        <taxon>Mycobacteriales</taxon>
        <taxon>Nocardiaceae</taxon>
        <taxon>Antrihabitans</taxon>
    </lineage>
</organism>
<dbReference type="AlphaFoldDB" id="A0A848KB57"/>
<protein>
    <submittedName>
        <fullName evidence="3">DUF222 domain-containing protein</fullName>
    </submittedName>
</protein>
<feature type="compositionally biased region" description="Acidic residues" evidence="1">
    <location>
        <begin position="584"/>
        <end position="594"/>
    </location>
</feature>